<name>A0A8D8F230_CULPI</name>
<dbReference type="AlphaFoldDB" id="A0A8D8F230"/>
<reference evidence="1" key="1">
    <citation type="submission" date="2021-05" db="EMBL/GenBank/DDBJ databases">
        <authorList>
            <person name="Alioto T."/>
            <person name="Alioto T."/>
            <person name="Gomez Garrido J."/>
        </authorList>
    </citation>
    <scope>NUCLEOTIDE SEQUENCE</scope>
</reference>
<evidence type="ECO:0000313" key="1">
    <source>
        <dbReference type="EMBL" id="CAG6454124.1"/>
    </source>
</evidence>
<protein>
    <submittedName>
        <fullName evidence="1">(northern house mosquito) hypothetical protein</fullName>
    </submittedName>
</protein>
<sequence>MFAVEHVHVHRDRIGRRGRARILARVGGFRPLDQQIGRRDVTLLRYHRHAATWRIVVDFLAVVCPQDERRRFRQMTHDAGQVHRRPGVDVQIRTAHYRRDGLDYG</sequence>
<dbReference type="EMBL" id="HBUE01024731">
    <property type="protein sequence ID" value="CAG6454124.1"/>
    <property type="molecule type" value="Transcribed_RNA"/>
</dbReference>
<accession>A0A8D8F230</accession>
<proteinExistence type="predicted"/>
<organism evidence="1">
    <name type="scientific">Culex pipiens</name>
    <name type="common">House mosquito</name>
    <dbReference type="NCBI Taxonomy" id="7175"/>
    <lineage>
        <taxon>Eukaryota</taxon>
        <taxon>Metazoa</taxon>
        <taxon>Ecdysozoa</taxon>
        <taxon>Arthropoda</taxon>
        <taxon>Hexapoda</taxon>
        <taxon>Insecta</taxon>
        <taxon>Pterygota</taxon>
        <taxon>Neoptera</taxon>
        <taxon>Endopterygota</taxon>
        <taxon>Diptera</taxon>
        <taxon>Nematocera</taxon>
        <taxon>Culicoidea</taxon>
        <taxon>Culicidae</taxon>
        <taxon>Culicinae</taxon>
        <taxon>Culicini</taxon>
        <taxon>Culex</taxon>
        <taxon>Culex</taxon>
    </lineage>
</organism>